<organism evidence="1 2">
    <name type="scientific">Corynebacterium spheniscorum</name>
    <dbReference type="NCBI Taxonomy" id="185761"/>
    <lineage>
        <taxon>Bacteria</taxon>
        <taxon>Bacillati</taxon>
        <taxon>Actinomycetota</taxon>
        <taxon>Actinomycetes</taxon>
        <taxon>Mycobacteriales</taxon>
        <taxon>Corynebacteriaceae</taxon>
        <taxon>Corynebacterium</taxon>
    </lineage>
</organism>
<keyword evidence="2" id="KW-1185">Reference proteome</keyword>
<reference evidence="1 2" key="1">
    <citation type="submission" date="2016-10" db="EMBL/GenBank/DDBJ databases">
        <authorList>
            <person name="de Groot N.N."/>
        </authorList>
    </citation>
    <scope>NUCLEOTIDE SEQUENCE [LARGE SCALE GENOMIC DNA]</scope>
    <source>
        <strain>J11</strain>
        <strain evidence="2">PG 39</strain>
    </source>
</reference>
<accession>A0A1I2V7U3</accession>
<dbReference type="Proteomes" id="UP000199065">
    <property type="component" value="Unassembled WGS sequence"/>
</dbReference>
<protein>
    <submittedName>
        <fullName evidence="1">Transposase and inactivated derivatives</fullName>
    </submittedName>
</protein>
<sequence>MEKPNQPYSFDVKKEVVSRHLEGETPSTLAKEFGLASSRLVDAWVIAWRRGGDETLQPKATLPPRSEIGELRRRLEKLEADNAYLKALYELSRRS</sequence>
<dbReference type="InterPro" id="IPR009057">
    <property type="entry name" value="Homeodomain-like_sf"/>
</dbReference>
<dbReference type="AlphaFoldDB" id="A0A1I2V7U3"/>
<proteinExistence type="predicted"/>
<evidence type="ECO:0000313" key="2">
    <source>
        <dbReference type="Proteomes" id="UP000199065"/>
    </source>
</evidence>
<evidence type="ECO:0000313" key="1">
    <source>
        <dbReference type="EMBL" id="SFG85435.1"/>
    </source>
</evidence>
<dbReference type="RefSeq" id="WP_092287229.1">
    <property type="nucleotide sequence ID" value="NZ_FOPJ01000019.1"/>
</dbReference>
<gene>
    <name evidence="1" type="ORF">SAMN05660282_02161</name>
</gene>
<dbReference type="EMBL" id="FOPJ01000019">
    <property type="protein sequence ID" value="SFG85435.1"/>
    <property type="molecule type" value="Genomic_DNA"/>
</dbReference>
<name>A0A1I2V7U3_9CORY</name>
<dbReference type="SUPFAM" id="SSF46689">
    <property type="entry name" value="Homeodomain-like"/>
    <property type="match status" value="1"/>
</dbReference>